<protein>
    <submittedName>
        <fullName evidence="8">RagB/SusD family nutrient uptake outer membrane protein</fullName>
    </submittedName>
</protein>
<sequence length="507" mass="57627">MLKNKYIIGIAFAAICGFSSCVDLDMAPLGSLEAGEVQDERQAFLRLAAVYSDMKDFRYTWSMQCFGDVLSEDATYSGSANDAATFELMESFQYPADHNEILNKYKQTYQCINKANLIIRDLEAVSDEMFSEYNREQMIGEAKFIRAYSYFELVKTFGGVPLYTDVLGLDHERLGRSTPEQVYAVIEKDLQDAAEVLPLKSEIPNYEKTYAGRITLGAVYAMQTRVFLYEKKYNELKKVFEEKILPLIPQEYDLMPNYADIFKLSGEHCIESILEVNMYNSTTQSSWNVNNGNRHVLMSMPRNMTIGFGCAQPTQALADAYDAAGDTERKNVTLLSHDEAIAIEKAAKGEDIPAITDDRTGWYNRKLYLAPDEREENRGNNQPTNLRLIRLAEVYLNYAEACCKTDDPTTATEYLNKIRNRAHLQDYPNNPGDDNLDLFEAIMQERHLELAMEGFRFFDVVRVGWGEQVFKEGFKSAIGNYQPFKAGAEVLPIPQIEIDISNGVIKN</sequence>
<evidence type="ECO:0000313" key="8">
    <source>
        <dbReference type="EMBL" id="MBM6757588.1"/>
    </source>
</evidence>
<evidence type="ECO:0000256" key="5">
    <source>
        <dbReference type="ARBA" id="ARBA00023237"/>
    </source>
</evidence>
<accession>A0ABS2ESN8</accession>
<keyword evidence="3" id="KW-0732">Signal</keyword>
<comment type="similarity">
    <text evidence="2">Belongs to the SusD family.</text>
</comment>
<feature type="domain" description="SusD-like N-terminal" evidence="7">
    <location>
        <begin position="85"/>
        <end position="228"/>
    </location>
</feature>
<dbReference type="EMBL" id="JACJJW010000004">
    <property type="protein sequence ID" value="MBM6757588.1"/>
    <property type="molecule type" value="Genomic_DNA"/>
</dbReference>
<dbReference type="InterPro" id="IPR012944">
    <property type="entry name" value="SusD_RagB_dom"/>
</dbReference>
<dbReference type="InterPro" id="IPR033985">
    <property type="entry name" value="SusD-like_N"/>
</dbReference>
<dbReference type="RefSeq" id="WP_204474463.1">
    <property type="nucleotide sequence ID" value="NZ_JACJJW010000004.1"/>
</dbReference>
<evidence type="ECO:0000256" key="1">
    <source>
        <dbReference type="ARBA" id="ARBA00004442"/>
    </source>
</evidence>
<evidence type="ECO:0000256" key="3">
    <source>
        <dbReference type="ARBA" id="ARBA00022729"/>
    </source>
</evidence>
<comment type="subcellular location">
    <subcellularLocation>
        <location evidence="1">Cell outer membrane</location>
    </subcellularLocation>
</comment>
<keyword evidence="5" id="KW-0998">Cell outer membrane</keyword>
<dbReference type="PROSITE" id="PS51257">
    <property type="entry name" value="PROKAR_LIPOPROTEIN"/>
    <property type="match status" value="1"/>
</dbReference>
<gene>
    <name evidence="8" type="ORF">H6A31_02570</name>
</gene>
<dbReference type="Proteomes" id="UP000703295">
    <property type="component" value="Unassembled WGS sequence"/>
</dbReference>
<keyword evidence="9" id="KW-1185">Reference proteome</keyword>
<dbReference type="SUPFAM" id="SSF48452">
    <property type="entry name" value="TPR-like"/>
    <property type="match status" value="1"/>
</dbReference>
<keyword evidence="4" id="KW-0472">Membrane</keyword>
<evidence type="ECO:0000259" key="6">
    <source>
        <dbReference type="Pfam" id="PF07980"/>
    </source>
</evidence>
<proteinExistence type="inferred from homology"/>
<evidence type="ECO:0000256" key="4">
    <source>
        <dbReference type="ARBA" id="ARBA00023136"/>
    </source>
</evidence>
<evidence type="ECO:0000313" key="9">
    <source>
        <dbReference type="Proteomes" id="UP000703295"/>
    </source>
</evidence>
<evidence type="ECO:0000259" key="7">
    <source>
        <dbReference type="Pfam" id="PF14322"/>
    </source>
</evidence>
<feature type="domain" description="RagB/SusD" evidence="6">
    <location>
        <begin position="359"/>
        <end position="507"/>
    </location>
</feature>
<dbReference type="Pfam" id="PF07980">
    <property type="entry name" value="SusD_RagB"/>
    <property type="match status" value="1"/>
</dbReference>
<name>A0ABS2ESN8_9BACE</name>
<dbReference type="Pfam" id="PF14322">
    <property type="entry name" value="SusD-like_3"/>
    <property type="match status" value="1"/>
</dbReference>
<evidence type="ECO:0000256" key="2">
    <source>
        <dbReference type="ARBA" id="ARBA00006275"/>
    </source>
</evidence>
<organism evidence="8 9">
    <name type="scientific">Bacteroides mediterraneensis</name>
    <dbReference type="NCBI Taxonomy" id="1841856"/>
    <lineage>
        <taxon>Bacteria</taxon>
        <taxon>Pseudomonadati</taxon>
        <taxon>Bacteroidota</taxon>
        <taxon>Bacteroidia</taxon>
        <taxon>Bacteroidales</taxon>
        <taxon>Bacteroidaceae</taxon>
        <taxon>Bacteroides</taxon>
    </lineage>
</organism>
<dbReference type="CDD" id="cd08977">
    <property type="entry name" value="SusD"/>
    <property type="match status" value="1"/>
</dbReference>
<reference evidence="8 9" key="1">
    <citation type="journal article" date="2021" name="Sci. Rep.">
        <title>The distribution of antibiotic resistance genes in chicken gut microbiota commensals.</title>
        <authorList>
            <person name="Juricova H."/>
            <person name="Matiasovicova J."/>
            <person name="Kubasova T."/>
            <person name="Cejkova D."/>
            <person name="Rychlik I."/>
        </authorList>
    </citation>
    <scope>NUCLEOTIDE SEQUENCE [LARGE SCALE GENOMIC DNA]</scope>
    <source>
        <strain evidence="8 9">An801</strain>
    </source>
</reference>
<comment type="caution">
    <text evidence="8">The sequence shown here is derived from an EMBL/GenBank/DDBJ whole genome shotgun (WGS) entry which is preliminary data.</text>
</comment>
<dbReference type="Gene3D" id="1.25.40.390">
    <property type="match status" value="1"/>
</dbReference>
<dbReference type="InterPro" id="IPR011990">
    <property type="entry name" value="TPR-like_helical_dom_sf"/>
</dbReference>